<protein>
    <submittedName>
        <fullName evidence="3">Uncharacterized protein</fullName>
    </submittedName>
</protein>
<feature type="compositionally biased region" description="Basic and acidic residues" evidence="2">
    <location>
        <begin position="1210"/>
        <end position="1219"/>
    </location>
</feature>
<evidence type="ECO:0000256" key="1">
    <source>
        <dbReference type="SAM" id="Coils"/>
    </source>
</evidence>
<feature type="region of interest" description="Disordered" evidence="2">
    <location>
        <begin position="1"/>
        <end position="82"/>
    </location>
</feature>
<feature type="coiled-coil region" evidence="1">
    <location>
        <begin position="826"/>
        <end position="910"/>
    </location>
</feature>
<name>A0AB34JK91_PRYPA</name>
<keyword evidence="4" id="KW-1185">Reference proteome</keyword>
<evidence type="ECO:0000313" key="4">
    <source>
        <dbReference type="Proteomes" id="UP001515480"/>
    </source>
</evidence>
<sequence length="1219" mass="129884">MAARGGGAPPRRPSDPTVPPTSTNASLYVPPRPGSGRSKELPTVPEPKGGRKPLPVPPALPSLPSSSELGGLPPAAAEELSTEQMLQLQAQQKREAMVRVYHALGHDMMMRNPPLAHAFLLRSLALAPRDGALTVEVLSTLGSCCIQQDNSHDALRYLQRAVEGAAGVVSEPVHARLLLNVCAALNKLGKHEEALAQAEAAASLLQRPPPARPAADAEPRLGKGRKVLLVAAAYQSAACHEYLGNRAVALKCAERGLSLASDAGLAPDDELVQRLRATKKDLSKPGAEGKPVPPRQSRPAKDPLPAAEIDATAAVVAELVDAKSRHEVQSLLARQAAKEASAAGEEAARREGERRVEAESAAAEAEEKLQEALRAASEAKAEAREARLGVGAAVERALAEAAEEHRVAVEAISAHAEEQLKSAREQAEVQHRSSLATEAELATARLRLRSPPEIRRQHEQLLREMETAAVQAESALHALREQTAREALVAAGRAEQAHQSALGGLRREQAAREASLSSEVLSLERKLAREVQAREEVCVALEAAQQRCESLRGELAETVRVERERAATVHSQAEERRVQAAAAAEAQMRKLREEAAETERALREQLTAEKAQAVEELRASFVSAAEESARLVKEAAAERDAARQAAKEAESNLSVVATRNEAAAEAAHQAELEAMRAAHVAALEQMAAEQAARQQAVMEVEQRKLEHAQQAAAENLSAALSKESFARAEAVSALRGEHEAALAEQAIAHRKLLAEAREEAAKEAVARAAAEAEAKQAMDELLALRAESEAAATVAEERSALTNREVEAARAQAVAELRVQLEAAHREELAAAAAAYEVQLESARVDKEKAVVEARHAAVLEAEARGKAEQEARNLKEEVARVVAEHKEKMEAAARRIDAVREQAEAERKAAVTAATQSTASAAAAAAAERAREAAALAEASTAAALEKQRAEHEEALSALTARGDATLREAKKAFCIAAAEEVDQIKRERDATIAVVKAESEDLLRIAATGHAAAVEALRAAHAQEAAQAKASYGELRSRLLDLEEQHLQLQETLSAKEVALAAAIGDEAAVSAALATAKANVQIAIMAAVEAAREDATVRQPAETAAANAREEIRTLKMEAAQREAVWLAWSQTEKRPLPAHVLTPLISMATSKESPRSSVQGQAPSEAGAPADIRGSAHIITKPRNLTPSSSKGQQVYRKPSMQDVSQRTRELTRKK</sequence>
<evidence type="ECO:0000256" key="2">
    <source>
        <dbReference type="SAM" id="MobiDB-lite"/>
    </source>
</evidence>
<feature type="coiled-coil region" evidence="1">
    <location>
        <begin position="541"/>
        <end position="652"/>
    </location>
</feature>
<feature type="coiled-coil region" evidence="1">
    <location>
        <begin position="455"/>
        <end position="482"/>
    </location>
</feature>
<proteinExistence type="predicted"/>
<organism evidence="3 4">
    <name type="scientific">Prymnesium parvum</name>
    <name type="common">Toxic golden alga</name>
    <dbReference type="NCBI Taxonomy" id="97485"/>
    <lineage>
        <taxon>Eukaryota</taxon>
        <taxon>Haptista</taxon>
        <taxon>Haptophyta</taxon>
        <taxon>Prymnesiophyceae</taxon>
        <taxon>Prymnesiales</taxon>
        <taxon>Prymnesiaceae</taxon>
        <taxon>Prymnesium</taxon>
    </lineage>
</organism>
<dbReference type="EMBL" id="JBGBPQ010000007">
    <property type="protein sequence ID" value="KAL1521944.1"/>
    <property type="molecule type" value="Genomic_DNA"/>
</dbReference>
<feature type="compositionally biased region" description="Low complexity" evidence="2">
    <location>
        <begin position="62"/>
        <end position="75"/>
    </location>
</feature>
<feature type="compositionally biased region" description="Basic and acidic residues" evidence="2">
    <location>
        <begin position="346"/>
        <end position="358"/>
    </location>
</feature>
<feature type="region of interest" description="Disordered" evidence="2">
    <location>
        <begin position="278"/>
        <end position="303"/>
    </location>
</feature>
<feature type="region of interest" description="Disordered" evidence="2">
    <location>
        <begin position="342"/>
        <end position="369"/>
    </location>
</feature>
<feature type="compositionally biased region" description="Polar residues" evidence="2">
    <location>
        <begin position="1187"/>
        <end position="1197"/>
    </location>
</feature>
<dbReference type="Proteomes" id="UP001515480">
    <property type="component" value="Unassembled WGS sequence"/>
</dbReference>
<feature type="region of interest" description="Disordered" evidence="2">
    <location>
        <begin position="1154"/>
        <end position="1219"/>
    </location>
</feature>
<dbReference type="AlphaFoldDB" id="A0AB34JK91"/>
<feature type="coiled-coil region" evidence="1">
    <location>
        <begin position="1027"/>
        <end position="1061"/>
    </location>
</feature>
<reference evidence="3 4" key="1">
    <citation type="journal article" date="2024" name="Science">
        <title>Giant polyketide synthase enzymes in the biosynthesis of giant marine polyether toxins.</title>
        <authorList>
            <person name="Fallon T.R."/>
            <person name="Shende V.V."/>
            <person name="Wierzbicki I.H."/>
            <person name="Pendleton A.L."/>
            <person name="Watervoot N.F."/>
            <person name="Auber R.P."/>
            <person name="Gonzalez D.J."/>
            <person name="Wisecaver J.H."/>
            <person name="Moore B.S."/>
        </authorList>
    </citation>
    <scope>NUCLEOTIDE SEQUENCE [LARGE SCALE GENOMIC DNA]</scope>
    <source>
        <strain evidence="3 4">12B1</strain>
    </source>
</reference>
<gene>
    <name evidence="3" type="ORF">AB1Y20_021592</name>
</gene>
<dbReference type="SUPFAM" id="SSF48452">
    <property type="entry name" value="TPR-like"/>
    <property type="match status" value="1"/>
</dbReference>
<feature type="compositionally biased region" description="Polar residues" evidence="2">
    <location>
        <begin position="1154"/>
        <end position="1166"/>
    </location>
</feature>
<dbReference type="InterPro" id="IPR011990">
    <property type="entry name" value="TPR-like_helical_dom_sf"/>
</dbReference>
<comment type="caution">
    <text evidence="3">The sequence shown here is derived from an EMBL/GenBank/DDBJ whole genome shotgun (WGS) entry which is preliminary data.</text>
</comment>
<evidence type="ECO:0000313" key="3">
    <source>
        <dbReference type="EMBL" id="KAL1521944.1"/>
    </source>
</evidence>
<feature type="coiled-coil region" evidence="1">
    <location>
        <begin position="753"/>
        <end position="787"/>
    </location>
</feature>
<accession>A0AB34JK91</accession>
<keyword evidence="1" id="KW-0175">Coiled coil</keyword>